<dbReference type="NCBIfam" id="TIGR02937">
    <property type="entry name" value="sigma70-ECF"/>
    <property type="match status" value="1"/>
</dbReference>
<dbReference type="SUPFAM" id="SSF88946">
    <property type="entry name" value="Sigma2 domain of RNA polymerase sigma factors"/>
    <property type="match status" value="1"/>
</dbReference>
<dbReference type="PANTHER" id="PTHR43133:SF63">
    <property type="entry name" value="RNA POLYMERASE SIGMA FACTOR FECI-RELATED"/>
    <property type="match status" value="1"/>
</dbReference>
<evidence type="ECO:0000259" key="5">
    <source>
        <dbReference type="Pfam" id="PF04542"/>
    </source>
</evidence>
<dbReference type="InterPro" id="IPR007627">
    <property type="entry name" value="RNA_pol_sigma70_r2"/>
</dbReference>
<dbReference type="EMBL" id="CP014060">
    <property type="protein sequence ID" value="AMG40422.2"/>
    <property type="molecule type" value="Genomic_DNA"/>
</dbReference>
<name>A0A0X8P5V5_ALCXX</name>
<evidence type="ECO:0000259" key="6">
    <source>
        <dbReference type="Pfam" id="PF08281"/>
    </source>
</evidence>
<dbReference type="InterPro" id="IPR014284">
    <property type="entry name" value="RNA_pol_sigma-70_dom"/>
</dbReference>
<protein>
    <submittedName>
        <fullName evidence="7">RNA polymerase subunit sigma</fullName>
    </submittedName>
</protein>
<dbReference type="Proteomes" id="UP000060602">
    <property type="component" value="Chromosome"/>
</dbReference>
<dbReference type="Pfam" id="PF04542">
    <property type="entry name" value="Sigma70_r2"/>
    <property type="match status" value="1"/>
</dbReference>
<dbReference type="SUPFAM" id="SSF88659">
    <property type="entry name" value="Sigma3 and sigma4 domains of RNA polymerase sigma factors"/>
    <property type="match status" value="1"/>
</dbReference>
<evidence type="ECO:0000256" key="1">
    <source>
        <dbReference type="ARBA" id="ARBA00010641"/>
    </source>
</evidence>
<organism evidence="7 8">
    <name type="scientific">Alcaligenes xylosoxydans xylosoxydans</name>
    <name type="common">Achromobacter xylosoxidans</name>
    <dbReference type="NCBI Taxonomy" id="85698"/>
    <lineage>
        <taxon>Bacteria</taxon>
        <taxon>Pseudomonadati</taxon>
        <taxon>Pseudomonadota</taxon>
        <taxon>Betaproteobacteria</taxon>
        <taxon>Burkholderiales</taxon>
        <taxon>Alcaligenaceae</taxon>
        <taxon>Achromobacter</taxon>
    </lineage>
</organism>
<dbReference type="AlphaFoldDB" id="A0A0X8P5V5"/>
<keyword evidence="4" id="KW-0804">Transcription</keyword>
<sequence>MYPFLSAMADALDIGLLYSRHHGWLKRWLQGKLGNHGDAADLAQDTYLRLMHSGRLPARDEQSRAFLVQVAKGLVIDLHRRRALEQSYLDAIAALPPDSVPSPETRALILEALTEVDAMLDRLPAKAREAFLLSQLDGLGYKEIAARLAVSVSSVQKYMVTALSACYQAVYG</sequence>
<dbReference type="CDD" id="cd06171">
    <property type="entry name" value="Sigma70_r4"/>
    <property type="match status" value="1"/>
</dbReference>
<dbReference type="PANTHER" id="PTHR43133">
    <property type="entry name" value="RNA POLYMERASE ECF-TYPE SIGMA FACTO"/>
    <property type="match status" value="1"/>
</dbReference>
<feature type="domain" description="RNA polymerase sigma-70 region 2" evidence="5">
    <location>
        <begin position="17"/>
        <end position="83"/>
    </location>
</feature>
<dbReference type="InterPro" id="IPR013249">
    <property type="entry name" value="RNA_pol_sigma70_r4_t2"/>
</dbReference>
<evidence type="ECO:0000256" key="2">
    <source>
        <dbReference type="ARBA" id="ARBA00023015"/>
    </source>
</evidence>
<evidence type="ECO:0000313" key="8">
    <source>
        <dbReference type="Proteomes" id="UP000060602"/>
    </source>
</evidence>
<feature type="domain" description="RNA polymerase sigma factor 70 region 4 type 2" evidence="6">
    <location>
        <begin position="115"/>
        <end position="166"/>
    </location>
</feature>
<dbReference type="Gene3D" id="1.10.1740.10">
    <property type="match status" value="1"/>
</dbReference>
<keyword evidence="3" id="KW-0731">Sigma factor</keyword>
<evidence type="ECO:0000313" key="7">
    <source>
        <dbReference type="EMBL" id="AMG40422.2"/>
    </source>
</evidence>
<dbReference type="GO" id="GO:0003677">
    <property type="term" value="F:DNA binding"/>
    <property type="evidence" value="ECO:0007669"/>
    <property type="project" value="InterPro"/>
</dbReference>
<dbReference type="InterPro" id="IPR039425">
    <property type="entry name" value="RNA_pol_sigma-70-like"/>
</dbReference>
<dbReference type="GO" id="GO:0006352">
    <property type="term" value="P:DNA-templated transcription initiation"/>
    <property type="evidence" value="ECO:0007669"/>
    <property type="project" value="InterPro"/>
</dbReference>
<gene>
    <name evidence="7" type="ORF">AL504_27395</name>
</gene>
<dbReference type="Gene3D" id="1.10.10.10">
    <property type="entry name" value="Winged helix-like DNA-binding domain superfamily/Winged helix DNA-binding domain"/>
    <property type="match status" value="1"/>
</dbReference>
<comment type="similarity">
    <text evidence="1">Belongs to the sigma-70 factor family. ECF subfamily.</text>
</comment>
<evidence type="ECO:0000256" key="4">
    <source>
        <dbReference type="ARBA" id="ARBA00023163"/>
    </source>
</evidence>
<dbReference type="GO" id="GO:0016987">
    <property type="term" value="F:sigma factor activity"/>
    <property type="evidence" value="ECO:0007669"/>
    <property type="project" value="UniProtKB-KW"/>
</dbReference>
<dbReference type="InterPro" id="IPR036388">
    <property type="entry name" value="WH-like_DNA-bd_sf"/>
</dbReference>
<accession>A0A0X8P5V5</accession>
<evidence type="ECO:0000256" key="3">
    <source>
        <dbReference type="ARBA" id="ARBA00023082"/>
    </source>
</evidence>
<keyword evidence="2" id="KW-0805">Transcription regulation</keyword>
<dbReference type="InterPro" id="IPR013324">
    <property type="entry name" value="RNA_pol_sigma_r3/r4-like"/>
</dbReference>
<dbReference type="InterPro" id="IPR013325">
    <property type="entry name" value="RNA_pol_sigma_r2"/>
</dbReference>
<reference evidence="8" key="1">
    <citation type="submission" date="2015-12" db="EMBL/GenBank/DDBJ databases">
        <title>FDA dAtabase for Regulatory Grade micrObial Sequences (FDA-ARGOS): Supporting development and validation of Infectious Disease Dx tests.</title>
        <authorList>
            <person name="Case J."/>
            <person name="Tallon L."/>
            <person name="Sadzewicz L."/>
            <person name="Sengamalay N."/>
            <person name="Ott S."/>
            <person name="Godinez A."/>
            <person name="Nagaraj S."/>
            <person name="Nadendla S."/>
            <person name="Sichtig H."/>
        </authorList>
    </citation>
    <scope>NUCLEOTIDE SEQUENCE [LARGE SCALE GENOMIC DNA]</scope>
    <source>
        <strain evidence="8">FDAARGOS_147</strain>
    </source>
</reference>
<dbReference type="Pfam" id="PF08281">
    <property type="entry name" value="Sigma70_r4_2"/>
    <property type="match status" value="1"/>
</dbReference>
<proteinExistence type="inferred from homology"/>